<organism evidence="2 3">
    <name type="scientific">Pseudomonas fluorescens</name>
    <dbReference type="NCBI Taxonomy" id="294"/>
    <lineage>
        <taxon>Bacteria</taxon>
        <taxon>Pseudomonadati</taxon>
        <taxon>Pseudomonadota</taxon>
        <taxon>Gammaproteobacteria</taxon>
        <taxon>Pseudomonadales</taxon>
        <taxon>Pseudomonadaceae</taxon>
        <taxon>Pseudomonas</taxon>
    </lineage>
</organism>
<feature type="transmembrane region" description="Helical" evidence="1">
    <location>
        <begin position="75"/>
        <end position="93"/>
    </location>
</feature>
<dbReference type="OrthoDB" id="6897860at2"/>
<accession>A0A1T2YSP6</accession>
<comment type="caution">
    <text evidence="2">The sequence shown here is derived from an EMBL/GenBank/DDBJ whole genome shotgun (WGS) entry which is preliminary data.</text>
</comment>
<evidence type="ECO:0008006" key="4">
    <source>
        <dbReference type="Google" id="ProtNLM"/>
    </source>
</evidence>
<dbReference type="Proteomes" id="UP000190965">
    <property type="component" value="Unassembled WGS sequence"/>
</dbReference>
<name>A0A1T2YSP6_PSEFL</name>
<proteinExistence type="predicted"/>
<keyword evidence="1" id="KW-1133">Transmembrane helix</keyword>
<evidence type="ECO:0000256" key="1">
    <source>
        <dbReference type="SAM" id="Phobius"/>
    </source>
</evidence>
<feature type="transmembrane region" description="Helical" evidence="1">
    <location>
        <begin position="12"/>
        <end position="31"/>
    </location>
</feature>
<protein>
    <recommendedName>
        <fullName evidence="4">Transmembrane protein</fullName>
    </recommendedName>
</protein>
<evidence type="ECO:0000313" key="3">
    <source>
        <dbReference type="Proteomes" id="UP000190965"/>
    </source>
</evidence>
<feature type="transmembrane region" description="Helical" evidence="1">
    <location>
        <begin position="37"/>
        <end position="63"/>
    </location>
</feature>
<sequence length="138" mass="15358">MVRFKEVGCRVAQGLCLLLMFASALVSMLLWGNLTTVTASVFGWVTGVFLWSAIALLFAFVFERSRTPRATVRHMATRLGVVLVLAAGVAYLADWVWFAPERDAIDAQLRGPSCGQYTGTVEKGWELICAERRRRESN</sequence>
<gene>
    <name evidence="2" type="ORF">BFW87_12370</name>
</gene>
<evidence type="ECO:0000313" key="2">
    <source>
        <dbReference type="EMBL" id="OPA94849.1"/>
    </source>
</evidence>
<keyword evidence="1" id="KW-0472">Membrane</keyword>
<dbReference type="AlphaFoldDB" id="A0A1T2YSP6"/>
<dbReference type="RefSeq" id="WP_139372428.1">
    <property type="nucleotide sequence ID" value="NZ_MSDF01000016.1"/>
</dbReference>
<keyword evidence="1" id="KW-0812">Transmembrane</keyword>
<dbReference type="EMBL" id="MSDF01000016">
    <property type="protein sequence ID" value="OPA94849.1"/>
    <property type="molecule type" value="Genomic_DNA"/>
</dbReference>
<reference evidence="2 3" key="1">
    <citation type="submission" date="2016-12" db="EMBL/GenBank/DDBJ databases">
        <title>Draft genome sequences of seven strains of Pseudomonas fluorescens that produce 4-formylaminooxyvinylglycine.</title>
        <authorList>
            <person name="Okrent R.A."/>
            <person name="Manning V.A."/>
            <person name="Trippe K.M."/>
        </authorList>
    </citation>
    <scope>NUCLEOTIDE SEQUENCE [LARGE SCALE GENOMIC DNA]</scope>
    <source>
        <strain evidence="2 3">P5A</strain>
    </source>
</reference>